<protein>
    <submittedName>
        <fullName evidence="1">Uncharacterized protein</fullName>
    </submittedName>
</protein>
<proteinExistence type="predicted"/>
<sequence>MEFCLSVSTNESDFYKVAKLSNDHNSVKLFLWNQNTGAFAVVLTEYDDDGVTLVNKVFIQNNTDLRLEPVTPITACIEVFGQKNSYFLACVDEAINSAPNILTNMYGG</sequence>
<evidence type="ECO:0000313" key="2">
    <source>
        <dbReference type="Proteomes" id="UP000240989"/>
    </source>
</evidence>
<keyword evidence="2" id="KW-1185">Reference proteome</keyword>
<accession>A0ABX5H1C6</accession>
<evidence type="ECO:0000313" key="1">
    <source>
        <dbReference type="EMBL" id="PSX07099.1"/>
    </source>
</evidence>
<dbReference type="EMBL" id="PYOU01000014">
    <property type="protein sequence ID" value="PSX07099.1"/>
    <property type="molecule type" value="Genomic_DNA"/>
</dbReference>
<organism evidence="1 2">
    <name type="scientific">Photobacterium angustum</name>
    <dbReference type="NCBI Taxonomy" id="661"/>
    <lineage>
        <taxon>Bacteria</taxon>
        <taxon>Pseudomonadati</taxon>
        <taxon>Pseudomonadota</taxon>
        <taxon>Gammaproteobacteria</taxon>
        <taxon>Vibrionales</taxon>
        <taxon>Vibrionaceae</taxon>
        <taxon>Photobacterium</taxon>
    </lineage>
</organism>
<reference evidence="1 2" key="1">
    <citation type="submission" date="2018-01" db="EMBL/GenBank/DDBJ databases">
        <title>Whole genome sequencing of Histamine producing bacteria.</title>
        <authorList>
            <person name="Butler K."/>
        </authorList>
    </citation>
    <scope>NUCLEOTIDE SEQUENCE [LARGE SCALE GENOMIC DNA]</scope>
    <source>
        <strain evidence="1 2">A6-1</strain>
    </source>
</reference>
<comment type="caution">
    <text evidence="1">The sequence shown here is derived from an EMBL/GenBank/DDBJ whole genome shotgun (WGS) entry which is preliminary data.</text>
</comment>
<name>A0ABX5H1C6_PHOAN</name>
<dbReference type="Proteomes" id="UP000240989">
    <property type="component" value="Unassembled WGS sequence"/>
</dbReference>
<gene>
    <name evidence="1" type="ORF">C0W27_16140</name>
</gene>
<dbReference type="RefSeq" id="WP_045152739.1">
    <property type="nucleotide sequence ID" value="NZ_JZSW01000007.1"/>
</dbReference>